<protein>
    <submittedName>
        <fullName evidence="1">Glutamyl-tRNA amidotransferase</fullName>
    </submittedName>
</protein>
<keyword evidence="1" id="KW-0808">Transferase</keyword>
<proteinExistence type="predicted"/>
<dbReference type="InterPro" id="IPR003837">
    <property type="entry name" value="GatC"/>
</dbReference>
<dbReference type="SUPFAM" id="SSF141000">
    <property type="entry name" value="Glu-tRNAGln amidotransferase C subunit"/>
    <property type="match status" value="1"/>
</dbReference>
<accession>A0A858U4I4</accession>
<keyword evidence="2" id="KW-1185">Reference proteome</keyword>
<dbReference type="GO" id="GO:0006450">
    <property type="term" value="P:regulation of translational fidelity"/>
    <property type="evidence" value="ECO:0007669"/>
    <property type="project" value="InterPro"/>
</dbReference>
<sequence>MTKSKMTELAKLLLFEPKEEVFQMLEKEHENIKSHLELLSKFDLDNIEPMTHINSELISFDLLRDDIVGTTIEKENILNNAKKHDNDFVTMKRVVNE</sequence>
<dbReference type="EMBL" id="CP051481">
    <property type="protein sequence ID" value="QJG66989.1"/>
    <property type="molecule type" value="Genomic_DNA"/>
</dbReference>
<dbReference type="KEGG" id="mphe:HGG69_01470"/>
<dbReference type="AlphaFoldDB" id="A0A858U4I4"/>
<dbReference type="Pfam" id="PF02686">
    <property type="entry name" value="GatC"/>
    <property type="match status" value="1"/>
</dbReference>
<organism evidence="1 2">
    <name type="scientific">Mycoplasma phocoenae</name>
    <dbReference type="NCBI Taxonomy" id="754517"/>
    <lineage>
        <taxon>Bacteria</taxon>
        <taxon>Bacillati</taxon>
        <taxon>Mycoplasmatota</taxon>
        <taxon>Mollicutes</taxon>
        <taxon>Mycoplasmataceae</taxon>
        <taxon>Mycoplasma</taxon>
    </lineage>
</organism>
<reference evidence="1 2" key="1">
    <citation type="submission" date="2020-04" db="EMBL/GenBank/DDBJ databases">
        <title>Novel Mycoplasma species detected in Phocoena phocoena (harbor porpoise) from the USA.</title>
        <authorList>
            <person name="Volokhov D.V."/>
        </authorList>
    </citation>
    <scope>NUCLEOTIDE SEQUENCE [LARGE SCALE GENOMIC DNA]</scope>
    <source>
        <strain evidence="1 2">Phocoena C-264-GEN</strain>
    </source>
</reference>
<dbReference type="InterPro" id="IPR036113">
    <property type="entry name" value="Asp/Glu-ADT_sf_sub_c"/>
</dbReference>
<evidence type="ECO:0000313" key="1">
    <source>
        <dbReference type="EMBL" id="QJG66989.1"/>
    </source>
</evidence>
<dbReference type="GO" id="GO:0016740">
    <property type="term" value="F:transferase activity"/>
    <property type="evidence" value="ECO:0007669"/>
    <property type="project" value="UniProtKB-KW"/>
</dbReference>
<dbReference type="Proteomes" id="UP000501060">
    <property type="component" value="Chromosome"/>
</dbReference>
<name>A0A858U4I4_9MOLU</name>
<evidence type="ECO:0000313" key="2">
    <source>
        <dbReference type="Proteomes" id="UP000501060"/>
    </source>
</evidence>
<gene>
    <name evidence="1" type="ORF">HGG69_01470</name>
</gene>
<dbReference type="RefSeq" id="WP_169605040.1">
    <property type="nucleotide sequence ID" value="NZ_CP051481.1"/>
</dbReference>